<evidence type="ECO:0000256" key="3">
    <source>
        <dbReference type="ARBA" id="ARBA00022801"/>
    </source>
</evidence>
<dbReference type="SUPFAM" id="SSF52972">
    <property type="entry name" value="ITPase-like"/>
    <property type="match status" value="1"/>
</dbReference>
<dbReference type="InterPro" id="IPR040605">
    <property type="entry name" value="Glyco_hydro2_dom5"/>
</dbReference>
<evidence type="ECO:0000256" key="4">
    <source>
        <dbReference type="ARBA" id="ARBA00023295"/>
    </source>
</evidence>
<dbReference type="GO" id="GO:0003725">
    <property type="term" value="F:double-stranded RNA binding"/>
    <property type="evidence" value="ECO:0007669"/>
    <property type="project" value="InterPro"/>
</dbReference>
<evidence type="ECO:0000256" key="1">
    <source>
        <dbReference type="ARBA" id="ARBA00007401"/>
    </source>
</evidence>
<feature type="domain" description="YrdC-like" evidence="5">
    <location>
        <begin position="289"/>
        <end position="469"/>
    </location>
</feature>
<dbReference type="Gene3D" id="3.20.20.80">
    <property type="entry name" value="Glycosidases"/>
    <property type="match status" value="2"/>
</dbReference>
<keyword evidence="7" id="KW-1185">Reference proteome</keyword>
<dbReference type="PANTHER" id="PTHR42732">
    <property type="entry name" value="BETA-GALACTOSIDASE"/>
    <property type="match status" value="1"/>
</dbReference>
<dbReference type="Pfam" id="PF02545">
    <property type="entry name" value="Maf"/>
    <property type="match status" value="1"/>
</dbReference>
<dbReference type="InterPro" id="IPR013783">
    <property type="entry name" value="Ig-like_fold"/>
</dbReference>
<dbReference type="AlphaFoldDB" id="A0AA36GQH5"/>
<dbReference type="HAMAP" id="MF_00528">
    <property type="entry name" value="Maf"/>
    <property type="match status" value="1"/>
</dbReference>
<dbReference type="InterPro" id="IPR051913">
    <property type="entry name" value="GH2_Domain-Containing"/>
</dbReference>
<gene>
    <name evidence="6" type="ORF">CYNAS_LOCUS8430</name>
</gene>
<proteinExistence type="inferred from homology"/>
<name>A0AA36GQH5_CYLNA</name>
<keyword evidence="3" id="KW-0378">Hydrolase</keyword>
<evidence type="ECO:0000313" key="7">
    <source>
        <dbReference type="Proteomes" id="UP001176961"/>
    </source>
</evidence>
<dbReference type="PROSITE" id="PS51163">
    <property type="entry name" value="YRDC"/>
    <property type="match status" value="1"/>
</dbReference>
<dbReference type="InterPro" id="IPR029001">
    <property type="entry name" value="ITPase-like_fam"/>
</dbReference>
<evidence type="ECO:0000259" key="5">
    <source>
        <dbReference type="PROSITE" id="PS51163"/>
    </source>
</evidence>
<organism evidence="6 7">
    <name type="scientific">Cylicocyclus nassatus</name>
    <name type="common">Nematode worm</name>
    <dbReference type="NCBI Taxonomy" id="53992"/>
    <lineage>
        <taxon>Eukaryota</taxon>
        <taxon>Metazoa</taxon>
        <taxon>Ecdysozoa</taxon>
        <taxon>Nematoda</taxon>
        <taxon>Chromadorea</taxon>
        <taxon>Rhabditida</taxon>
        <taxon>Rhabditina</taxon>
        <taxon>Rhabditomorpha</taxon>
        <taxon>Strongyloidea</taxon>
        <taxon>Strongylidae</taxon>
        <taxon>Cylicocyclus</taxon>
    </lineage>
</organism>
<dbReference type="Proteomes" id="UP001176961">
    <property type="component" value="Unassembled WGS sequence"/>
</dbReference>
<keyword evidence="4" id="KW-0326">Glycosidase</keyword>
<dbReference type="InterPro" id="IPR017853">
    <property type="entry name" value="GH"/>
</dbReference>
<dbReference type="InterPro" id="IPR006070">
    <property type="entry name" value="Sua5-like_dom"/>
</dbReference>
<evidence type="ECO:0000256" key="2">
    <source>
        <dbReference type="ARBA" id="ARBA00015492"/>
    </source>
</evidence>
<dbReference type="Gene3D" id="2.60.40.10">
    <property type="entry name" value="Immunoglobulins"/>
    <property type="match status" value="1"/>
</dbReference>
<dbReference type="InterPro" id="IPR017945">
    <property type="entry name" value="DHBP_synth_RibB-like_a/b_dom"/>
</dbReference>
<dbReference type="PANTHER" id="PTHR42732:SF1">
    <property type="entry name" value="BETA-MANNOSIDASE"/>
    <property type="match status" value="1"/>
</dbReference>
<dbReference type="InterPro" id="IPR032311">
    <property type="entry name" value="DUF4982"/>
</dbReference>
<dbReference type="SUPFAM" id="SSF55821">
    <property type="entry name" value="YrdC/RibB"/>
    <property type="match status" value="1"/>
</dbReference>
<dbReference type="GO" id="GO:0016798">
    <property type="term" value="F:hydrolase activity, acting on glycosyl bonds"/>
    <property type="evidence" value="ECO:0007669"/>
    <property type="project" value="UniProtKB-KW"/>
</dbReference>
<dbReference type="Pfam" id="PF18565">
    <property type="entry name" value="Glyco_hydro2_C5"/>
    <property type="match status" value="1"/>
</dbReference>
<comment type="caution">
    <text evidence="6">The sequence shown here is derived from an EMBL/GenBank/DDBJ whole genome shotgun (WGS) entry which is preliminary data.</text>
</comment>
<protein>
    <recommendedName>
        <fullName evidence="2">Threonylcarbamoyl-AMP synthase</fullName>
    </recommendedName>
</protein>
<dbReference type="Pfam" id="PF16355">
    <property type="entry name" value="DUF4982"/>
    <property type="match status" value="1"/>
</dbReference>
<evidence type="ECO:0000313" key="6">
    <source>
        <dbReference type="EMBL" id="CAJ0596447.1"/>
    </source>
</evidence>
<dbReference type="EMBL" id="CATQJL010000138">
    <property type="protein sequence ID" value="CAJ0596447.1"/>
    <property type="molecule type" value="Genomic_DNA"/>
</dbReference>
<dbReference type="GO" id="GO:0047429">
    <property type="term" value="F:nucleoside triphosphate diphosphatase activity"/>
    <property type="evidence" value="ECO:0007669"/>
    <property type="project" value="InterPro"/>
</dbReference>
<dbReference type="Gene3D" id="3.90.950.10">
    <property type="match status" value="1"/>
</dbReference>
<comment type="similarity">
    <text evidence="1">Belongs to the glycosyl hydrolase 2 family.</text>
</comment>
<reference evidence="6" key="1">
    <citation type="submission" date="2023-07" db="EMBL/GenBank/DDBJ databases">
        <authorList>
            <consortium name="CYATHOMIX"/>
        </authorList>
    </citation>
    <scope>NUCLEOTIDE SEQUENCE</scope>
    <source>
        <strain evidence="6">N/A</strain>
    </source>
</reference>
<sequence>MTHNPPAPEVLDLCDELGMLVIDELFDIWKHQKYDKVWGYHRYWDEWAPGSRSEGDDGAARANRQQSAERSSYFGLIDLAGFPKDAYYLYQSHWAPETKMAHILPHWNWKGREGEVTSCHGREKNDFRFVWEDVKYAPGTLEVKVTKNGKAWATAKRVTTGETVAIAATSVDRKTLKGNGTLTGFYELATVDKAGTVVPTDCREVEFSVTGAARLVGFCNGNPIDWTSLQDPKQRFFIGRILAVLRGEKDQEGPATVTVSAQGLKPLKLDFEKAVVSTQSTVEKVKTDAAGLEAAVKVLLSGGVVVIPTDTVYGLAAHPDFPEAVERLYTIKQRDAKKPIALLSDAPEVSYADDPERTVRENALAKGAAVKGAHVLSADTIVWFDNRIYGKPRDLAEAKAFLRELSGRTHIVFTGVAYNGEVKVVRSAVTFQQLTDAVIDEYVARVRPTDRAGAYDIDESGNLIVAGYTGSYENIMGLPVEPLKEWGIATVPKS</sequence>
<dbReference type="SUPFAM" id="SSF51445">
    <property type="entry name" value="(Trans)glycosidases"/>
    <property type="match status" value="1"/>
</dbReference>
<dbReference type="InterPro" id="IPR003697">
    <property type="entry name" value="Maf-like"/>
</dbReference>
<accession>A0AA36GQH5</accession>